<evidence type="ECO:0000313" key="2">
    <source>
        <dbReference type="EnsemblMetazoa" id="G22742.1:cds"/>
    </source>
</evidence>
<proteinExistence type="predicted"/>
<keyword evidence="3" id="KW-1185">Reference proteome</keyword>
<evidence type="ECO:0000256" key="1">
    <source>
        <dbReference type="SAM" id="MobiDB-lite"/>
    </source>
</evidence>
<protein>
    <submittedName>
        <fullName evidence="2">Uncharacterized protein</fullName>
    </submittedName>
</protein>
<reference evidence="2" key="1">
    <citation type="submission" date="2022-08" db="UniProtKB">
        <authorList>
            <consortium name="EnsemblMetazoa"/>
        </authorList>
    </citation>
    <scope>IDENTIFICATION</scope>
    <source>
        <strain evidence="2">05x7-T-G4-1.051#20</strain>
    </source>
</reference>
<sequence>MLPHFRRTRNGDLLLYRREEAEKGLVKSMPGLCEPPSQVKAKAVRAVKSKNGDPKNVQILHGQFPIQFGKYRGQTFLWMVENCLGYAGWLVDAMRRERTSMRLRITYSLSLKVSREVVELKKQQRLKEEEKKKPPLTPEFLFSHLPAAEARKVQREQAARSRPVVKPKIPSPRKMSVDDFSDTALLGEVEKIESNLLKALYRLQHFMNPLHRQARQAVPILFHQCLLDRKILNENLQHPSQSFILVSYFMSKRSSIIQKDKNVSAAGVFRAGTRDCAPSVSFFSLSQPISYLSSTANLPQIYHKLTNEMMLLRRVNIGVICP</sequence>
<feature type="region of interest" description="Disordered" evidence="1">
    <location>
        <begin position="152"/>
        <end position="172"/>
    </location>
</feature>
<accession>A0A8W8KDM4</accession>
<dbReference type="AlphaFoldDB" id="A0A8W8KDM4"/>
<dbReference type="Proteomes" id="UP000005408">
    <property type="component" value="Unassembled WGS sequence"/>
</dbReference>
<evidence type="ECO:0000313" key="3">
    <source>
        <dbReference type="Proteomes" id="UP000005408"/>
    </source>
</evidence>
<name>A0A8W8KDM4_MAGGI</name>
<dbReference type="EnsemblMetazoa" id="G22742.1">
    <property type="protein sequence ID" value="G22742.1:cds"/>
    <property type="gene ID" value="G22742"/>
</dbReference>
<organism evidence="2 3">
    <name type="scientific">Magallana gigas</name>
    <name type="common">Pacific oyster</name>
    <name type="synonym">Crassostrea gigas</name>
    <dbReference type="NCBI Taxonomy" id="29159"/>
    <lineage>
        <taxon>Eukaryota</taxon>
        <taxon>Metazoa</taxon>
        <taxon>Spiralia</taxon>
        <taxon>Lophotrochozoa</taxon>
        <taxon>Mollusca</taxon>
        <taxon>Bivalvia</taxon>
        <taxon>Autobranchia</taxon>
        <taxon>Pteriomorphia</taxon>
        <taxon>Ostreida</taxon>
        <taxon>Ostreoidea</taxon>
        <taxon>Ostreidae</taxon>
        <taxon>Magallana</taxon>
    </lineage>
</organism>